<sequence>MQVIDLHSGDLSLRVSPKGGLLLGFCKGEGSTRVPLLRAAPLDAGALSSSCYPLVPFGNRVKDNHFFFNNSEYRFTPNTDWDAHYLHGDGWQADWIVDAQSQSSVEMSYRHEGGSRTPYVYTARQHFELTDDDLAMTLTVSNDGERPLPFGLGWHPYFPMTAATTLFAPARKYWTEIEGWLPGEATSIPEDVDFSEPKELPHRWVNNGFESWSGEAVIRWPERRTDLQLTADPIFKHAFVFVSDTSFDPNFKRDYFCFEPMTHLANGHNLPGLGDLKILSPGQALSGGIRLRPGSL</sequence>
<evidence type="ECO:0000313" key="2">
    <source>
        <dbReference type="Proteomes" id="UP000517187"/>
    </source>
</evidence>
<name>A0A7W9ZY41_RHILE</name>
<proteinExistence type="predicted"/>
<protein>
    <submittedName>
        <fullName evidence="1">Aldose 1-epimerase</fullName>
        <ecNumber evidence="1">5.1.3.3</ecNumber>
    </submittedName>
</protein>
<dbReference type="SUPFAM" id="SSF74650">
    <property type="entry name" value="Galactose mutarotase-like"/>
    <property type="match status" value="1"/>
</dbReference>
<dbReference type="GO" id="GO:0004034">
    <property type="term" value="F:aldose 1-epimerase activity"/>
    <property type="evidence" value="ECO:0007669"/>
    <property type="project" value="UniProtKB-EC"/>
</dbReference>
<keyword evidence="1" id="KW-0413">Isomerase</keyword>
<dbReference type="RefSeq" id="WP_184697488.1">
    <property type="nucleotide sequence ID" value="NZ_JACIIJ010000018.1"/>
</dbReference>
<evidence type="ECO:0000313" key="1">
    <source>
        <dbReference type="EMBL" id="MBB6224928.1"/>
    </source>
</evidence>
<dbReference type="EC" id="5.1.3.3" evidence="1"/>
<dbReference type="Gene3D" id="2.70.98.10">
    <property type="match status" value="1"/>
</dbReference>
<dbReference type="InterPro" id="IPR008183">
    <property type="entry name" value="Aldose_1/G6P_1-epimerase"/>
</dbReference>
<gene>
    <name evidence="1" type="ORF">GGE66_005949</name>
</gene>
<comment type="caution">
    <text evidence="1">The sequence shown here is derived from an EMBL/GenBank/DDBJ whole genome shotgun (WGS) entry which is preliminary data.</text>
</comment>
<dbReference type="Proteomes" id="UP000517187">
    <property type="component" value="Unassembled WGS sequence"/>
</dbReference>
<dbReference type="InterPro" id="IPR011013">
    <property type="entry name" value="Gal_mutarotase_sf_dom"/>
</dbReference>
<dbReference type="CDD" id="cd09021">
    <property type="entry name" value="Aldose_epim_Ec_YphB"/>
    <property type="match status" value="1"/>
</dbReference>
<dbReference type="GO" id="GO:0005975">
    <property type="term" value="P:carbohydrate metabolic process"/>
    <property type="evidence" value="ECO:0007669"/>
    <property type="project" value="InterPro"/>
</dbReference>
<dbReference type="AlphaFoldDB" id="A0A7W9ZY41"/>
<reference evidence="1 2" key="1">
    <citation type="submission" date="2020-08" db="EMBL/GenBank/DDBJ databases">
        <title>Genomic Encyclopedia of Type Strains, Phase IV (KMG-V): Genome sequencing to study the core and pangenomes of soil and plant-associated prokaryotes.</title>
        <authorList>
            <person name="Whitman W."/>
        </authorList>
    </citation>
    <scope>NUCLEOTIDE SEQUENCE [LARGE SCALE GENOMIC DNA]</scope>
    <source>
        <strain evidence="1 2">SEMIA 4011</strain>
    </source>
</reference>
<organism evidence="1 2">
    <name type="scientific">Rhizobium leguminosarum</name>
    <dbReference type="NCBI Taxonomy" id="384"/>
    <lineage>
        <taxon>Bacteria</taxon>
        <taxon>Pseudomonadati</taxon>
        <taxon>Pseudomonadota</taxon>
        <taxon>Alphaproteobacteria</taxon>
        <taxon>Hyphomicrobiales</taxon>
        <taxon>Rhizobiaceae</taxon>
        <taxon>Rhizobium/Agrobacterium group</taxon>
        <taxon>Rhizobium</taxon>
    </lineage>
</organism>
<dbReference type="GO" id="GO:0030246">
    <property type="term" value="F:carbohydrate binding"/>
    <property type="evidence" value="ECO:0007669"/>
    <property type="project" value="InterPro"/>
</dbReference>
<dbReference type="EMBL" id="JACIIJ010000018">
    <property type="protein sequence ID" value="MBB6224928.1"/>
    <property type="molecule type" value="Genomic_DNA"/>
</dbReference>
<dbReference type="Pfam" id="PF01263">
    <property type="entry name" value="Aldose_epim"/>
    <property type="match status" value="1"/>
</dbReference>
<accession>A0A7W9ZY41</accession>
<dbReference type="InterPro" id="IPR014718">
    <property type="entry name" value="GH-type_carb-bd"/>
</dbReference>